<gene>
    <name evidence="10" type="ORF">J0M35_17555</name>
</gene>
<evidence type="ECO:0000256" key="1">
    <source>
        <dbReference type="ARBA" id="ARBA00004651"/>
    </source>
</evidence>
<evidence type="ECO:0000259" key="9">
    <source>
        <dbReference type="PROSITE" id="PS50929"/>
    </source>
</evidence>
<feature type="domain" description="ABC transporter" evidence="8">
    <location>
        <begin position="354"/>
        <end position="591"/>
    </location>
</feature>
<dbReference type="InterPro" id="IPR036640">
    <property type="entry name" value="ABC1_TM_sf"/>
</dbReference>
<evidence type="ECO:0000256" key="3">
    <source>
        <dbReference type="ARBA" id="ARBA00022741"/>
    </source>
</evidence>
<keyword evidence="6 7" id="KW-0472">Membrane</keyword>
<keyword evidence="3" id="KW-0547">Nucleotide-binding</keyword>
<proteinExistence type="predicted"/>
<protein>
    <submittedName>
        <fullName evidence="10">ABC transporter ATP-binding protein</fullName>
    </submittedName>
</protein>
<feature type="domain" description="ABC transmembrane type-1" evidence="9">
    <location>
        <begin position="27"/>
        <end position="319"/>
    </location>
</feature>
<feature type="transmembrane region" description="Helical" evidence="7">
    <location>
        <begin position="68"/>
        <end position="89"/>
    </location>
</feature>
<evidence type="ECO:0000259" key="8">
    <source>
        <dbReference type="PROSITE" id="PS50893"/>
    </source>
</evidence>
<dbReference type="PROSITE" id="PS50929">
    <property type="entry name" value="ABC_TM1F"/>
    <property type="match status" value="1"/>
</dbReference>
<dbReference type="InterPro" id="IPR017871">
    <property type="entry name" value="ABC_transporter-like_CS"/>
</dbReference>
<evidence type="ECO:0000256" key="5">
    <source>
        <dbReference type="ARBA" id="ARBA00022989"/>
    </source>
</evidence>
<dbReference type="InterPro" id="IPR011527">
    <property type="entry name" value="ABC1_TM_dom"/>
</dbReference>
<reference evidence="10" key="1">
    <citation type="submission" date="2021-02" db="EMBL/GenBank/DDBJ databases">
        <title>Genome-Resolved Metagenomics of a Microbial Community Performing Photosynthetic Biological Nutrient Removal.</title>
        <authorList>
            <person name="Mcdaniel E.A."/>
        </authorList>
    </citation>
    <scope>NUCLEOTIDE SEQUENCE</scope>
    <source>
        <strain evidence="10">UWPOB_OBS1</strain>
    </source>
</reference>
<dbReference type="PROSITE" id="PS00211">
    <property type="entry name" value="ABC_TRANSPORTER_1"/>
    <property type="match status" value="1"/>
</dbReference>
<dbReference type="PANTHER" id="PTHR24221">
    <property type="entry name" value="ATP-BINDING CASSETTE SUB-FAMILY B"/>
    <property type="match status" value="1"/>
</dbReference>
<evidence type="ECO:0000256" key="4">
    <source>
        <dbReference type="ARBA" id="ARBA00022840"/>
    </source>
</evidence>
<name>A0A8J7P9I7_9BACT</name>
<dbReference type="PROSITE" id="PS50893">
    <property type="entry name" value="ABC_TRANSPORTER_2"/>
    <property type="match status" value="1"/>
</dbReference>
<keyword evidence="2 7" id="KW-0812">Transmembrane</keyword>
<dbReference type="GO" id="GO:0005886">
    <property type="term" value="C:plasma membrane"/>
    <property type="evidence" value="ECO:0007669"/>
    <property type="project" value="UniProtKB-SubCell"/>
</dbReference>
<dbReference type="InterPro" id="IPR003439">
    <property type="entry name" value="ABC_transporter-like_ATP-bd"/>
</dbReference>
<dbReference type="InterPro" id="IPR039421">
    <property type="entry name" value="Type_1_exporter"/>
</dbReference>
<dbReference type="PANTHER" id="PTHR24221:SF654">
    <property type="entry name" value="ATP-BINDING CASSETTE SUB-FAMILY B MEMBER 6"/>
    <property type="match status" value="1"/>
</dbReference>
<comment type="subcellular location">
    <subcellularLocation>
        <location evidence="1">Cell membrane</location>
        <topology evidence="1">Multi-pass membrane protein</topology>
    </subcellularLocation>
</comment>
<feature type="transmembrane region" description="Helical" evidence="7">
    <location>
        <begin position="259"/>
        <end position="277"/>
    </location>
</feature>
<keyword evidence="5 7" id="KW-1133">Transmembrane helix</keyword>
<dbReference type="Gene3D" id="3.40.50.300">
    <property type="entry name" value="P-loop containing nucleotide triphosphate hydrolases"/>
    <property type="match status" value="1"/>
</dbReference>
<dbReference type="Pfam" id="PF00664">
    <property type="entry name" value="ABC_membrane"/>
    <property type="match status" value="1"/>
</dbReference>
<dbReference type="AlphaFoldDB" id="A0A8J7P9I7"/>
<dbReference type="EMBL" id="JAFLCK010000032">
    <property type="protein sequence ID" value="MBN8662179.1"/>
    <property type="molecule type" value="Genomic_DNA"/>
</dbReference>
<evidence type="ECO:0000256" key="7">
    <source>
        <dbReference type="SAM" id="Phobius"/>
    </source>
</evidence>
<comment type="caution">
    <text evidence="10">The sequence shown here is derived from an EMBL/GenBank/DDBJ whole genome shotgun (WGS) entry which is preliminary data.</text>
</comment>
<organism evidence="10 11">
    <name type="scientific">Candidatus Obscuribacter phosphatis</name>
    <dbReference type="NCBI Taxonomy" id="1906157"/>
    <lineage>
        <taxon>Bacteria</taxon>
        <taxon>Bacillati</taxon>
        <taxon>Candidatus Melainabacteria</taxon>
        <taxon>Candidatus Obscuribacterales</taxon>
        <taxon>Candidatus Obscuribacteraceae</taxon>
        <taxon>Candidatus Obscuribacter</taxon>
    </lineage>
</organism>
<dbReference type="SMART" id="SM00382">
    <property type="entry name" value="AAA"/>
    <property type="match status" value="1"/>
</dbReference>
<evidence type="ECO:0000313" key="11">
    <source>
        <dbReference type="Proteomes" id="UP000664277"/>
    </source>
</evidence>
<feature type="transmembrane region" description="Helical" evidence="7">
    <location>
        <begin position="166"/>
        <end position="192"/>
    </location>
</feature>
<dbReference type="GO" id="GO:0140359">
    <property type="term" value="F:ABC-type transporter activity"/>
    <property type="evidence" value="ECO:0007669"/>
    <property type="project" value="InterPro"/>
</dbReference>
<sequence length="609" mass="68014">MNLRNNAFALLFSRGWHYAGSHRKLFVIYMLMFVGAQAFELIEPFVIGRMLNDVQIDLAAGLKLGDKLLLDVGKYLLMLLGVSVGFWAFHGPARVIERYVAFQIRSSFKAELFRKVTALPVQWHSGHHSGQTIDKINRATTAMSNFFQDTFEIVYMVLRLLGTLVILFYFMPIAAAAALGATLLSLLIIALFDRILDKQYDELNIMDNHVASAIHDYVSNIVSVITLRLENRTLAEVLRRIYRSQSLFTVNAKVNEIKWALTSFIVMGMTVMVMFWYVQSNLLAKQVILAGTFFTLFEYLRRIGESFYTFAGYYGVVVRQAADLRGVDTISDAYDELDHSADQAEPLSSDWRKIRVQNLNFTYEDDKHRLHHLNDVAIELVRGKSIALVGESGSGKSTLLNLLRGLQKPQAVSVVVDGTQMPHGLRHLAAVTTLMPQDPEIFADTIAFNIAFGMDADRADMIDAVEAARFASVLGRLPDGLETNIAEKGVNLSGGEKQRLALARGIFFARESSIILMDEPTSSVDTANERLIYSAVLRKFADRCLVSSIHKLHLLELFDCIYVLDNGRVVESGTFSELLAKNGQLAAMWRNYQVVSAGDGLGLSNVAVL</sequence>
<dbReference type="GO" id="GO:0016887">
    <property type="term" value="F:ATP hydrolysis activity"/>
    <property type="evidence" value="ECO:0007669"/>
    <property type="project" value="InterPro"/>
</dbReference>
<dbReference type="InterPro" id="IPR027417">
    <property type="entry name" value="P-loop_NTPase"/>
</dbReference>
<evidence type="ECO:0000313" key="10">
    <source>
        <dbReference type="EMBL" id="MBN8662179.1"/>
    </source>
</evidence>
<keyword evidence="4 10" id="KW-0067">ATP-binding</keyword>
<dbReference type="SUPFAM" id="SSF90123">
    <property type="entry name" value="ABC transporter transmembrane region"/>
    <property type="match status" value="1"/>
</dbReference>
<dbReference type="Proteomes" id="UP000664277">
    <property type="component" value="Unassembled WGS sequence"/>
</dbReference>
<dbReference type="InterPro" id="IPR003593">
    <property type="entry name" value="AAA+_ATPase"/>
</dbReference>
<evidence type="ECO:0000256" key="2">
    <source>
        <dbReference type="ARBA" id="ARBA00022692"/>
    </source>
</evidence>
<evidence type="ECO:0000256" key="6">
    <source>
        <dbReference type="ARBA" id="ARBA00023136"/>
    </source>
</evidence>
<dbReference type="SUPFAM" id="SSF52540">
    <property type="entry name" value="P-loop containing nucleoside triphosphate hydrolases"/>
    <property type="match status" value="1"/>
</dbReference>
<accession>A0A8J7P9I7</accession>
<dbReference type="GO" id="GO:0005524">
    <property type="term" value="F:ATP binding"/>
    <property type="evidence" value="ECO:0007669"/>
    <property type="project" value="UniProtKB-KW"/>
</dbReference>
<feature type="transmembrane region" description="Helical" evidence="7">
    <location>
        <begin position="26"/>
        <end position="47"/>
    </location>
</feature>
<dbReference type="Pfam" id="PF00005">
    <property type="entry name" value="ABC_tran"/>
    <property type="match status" value="1"/>
</dbReference>
<dbReference type="Gene3D" id="1.20.1560.10">
    <property type="entry name" value="ABC transporter type 1, transmembrane domain"/>
    <property type="match status" value="1"/>
</dbReference>